<dbReference type="GO" id="GO:0005789">
    <property type="term" value="C:endoplasmic reticulum membrane"/>
    <property type="evidence" value="ECO:0007669"/>
    <property type="project" value="TreeGrafter"/>
</dbReference>
<dbReference type="GO" id="GO:0005794">
    <property type="term" value="C:Golgi apparatus"/>
    <property type="evidence" value="ECO:0007669"/>
    <property type="project" value="TreeGrafter"/>
</dbReference>
<dbReference type="InterPro" id="IPR053202">
    <property type="entry name" value="EGF_Rcpt_Signaling_Reg"/>
</dbReference>
<accession>A0A383WPX8</accession>
<dbReference type="GO" id="GO:0005886">
    <property type="term" value="C:plasma membrane"/>
    <property type="evidence" value="ECO:0007669"/>
    <property type="project" value="TreeGrafter"/>
</dbReference>
<proteinExistence type="predicted"/>
<dbReference type="PANTHER" id="PTHR34009">
    <property type="entry name" value="PROTEIN STAR"/>
    <property type="match status" value="1"/>
</dbReference>
<organism evidence="2 3">
    <name type="scientific">Tetradesmus obliquus</name>
    <name type="common">Green alga</name>
    <name type="synonym">Acutodesmus obliquus</name>
    <dbReference type="NCBI Taxonomy" id="3088"/>
    <lineage>
        <taxon>Eukaryota</taxon>
        <taxon>Viridiplantae</taxon>
        <taxon>Chlorophyta</taxon>
        <taxon>core chlorophytes</taxon>
        <taxon>Chlorophyceae</taxon>
        <taxon>CS clade</taxon>
        <taxon>Sphaeropleales</taxon>
        <taxon>Scenedesmaceae</taxon>
        <taxon>Tetradesmus</taxon>
    </lineage>
</organism>
<sequence length="223" mass="25203">MSPRSTNYSSQFQEDTFAYSNFFYKHVGGSYLEVGGLDGVTLSNTMWMHHALDWRGLLIEGSPISFSKLVKNRPNDINVHAAICGNRTIVHFVDEQIAFGSAVSGIYEFMSPKFRERWHGSSQLKDMLEVVCVPLTELLTFYSIRHIDFFSLDVEGGELGVLQALDFNCVTFNVIVVEADGTNPEKDSAVRELLKSKGYNFHSRAVHNDWFVRRGWTPSKAPP</sequence>
<keyword evidence="3" id="KW-1185">Reference proteome</keyword>
<dbReference type="AlphaFoldDB" id="A0A383WPX8"/>
<evidence type="ECO:0000259" key="1">
    <source>
        <dbReference type="Pfam" id="PF05050"/>
    </source>
</evidence>
<evidence type="ECO:0000313" key="3">
    <source>
        <dbReference type="Proteomes" id="UP000256970"/>
    </source>
</evidence>
<dbReference type="SUPFAM" id="SSF53335">
    <property type="entry name" value="S-adenosyl-L-methionine-dependent methyltransferases"/>
    <property type="match status" value="1"/>
</dbReference>
<name>A0A383WPX8_TETOB</name>
<dbReference type="GO" id="GO:0031902">
    <property type="term" value="C:late endosome membrane"/>
    <property type="evidence" value="ECO:0007669"/>
    <property type="project" value="TreeGrafter"/>
</dbReference>
<dbReference type="Pfam" id="PF05050">
    <property type="entry name" value="Methyltransf_21"/>
    <property type="match status" value="1"/>
</dbReference>
<dbReference type="GO" id="GO:0016197">
    <property type="term" value="P:endosomal transport"/>
    <property type="evidence" value="ECO:0007669"/>
    <property type="project" value="TreeGrafter"/>
</dbReference>
<dbReference type="GO" id="GO:0006888">
    <property type="term" value="P:endoplasmic reticulum to Golgi vesicle-mediated transport"/>
    <property type="evidence" value="ECO:0007669"/>
    <property type="project" value="TreeGrafter"/>
</dbReference>
<dbReference type="Proteomes" id="UP000256970">
    <property type="component" value="Unassembled WGS sequence"/>
</dbReference>
<dbReference type="Gene3D" id="3.40.50.150">
    <property type="entry name" value="Vaccinia Virus protein VP39"/>
    <property type="match status" value="1"/>
</dbReference>
<dbReference type="PANTHER" id="PTHR34009:SF2">
    <property type="entry name" value="PROTEIN STAR"/>
    <property type="match status" value="1"/>
</dbReference>
<dbReference type="InterPro" id="IPR029063">
    <property type="entry name" value="SAM-dependent_MTases_sf"/>
</dbReference>
<reference evidence="2 3" key="1">
    <citation type="submission" date="2016-10" db="EMBL/GenBank/DDBJ databases">
        <authorList>
            <person name="Cai Z."/>
        </authorList>
    </citation>
    <scope>NUCLEOTIDE SEQUENCE [LARGE SCALE GENOMIC DNA]</scope>
</reference>
<evidence type="ECO:0000313" key="2">
    <source>
        <dbReference type="EMBL" id="SZX78756.1"/>
    </source>
</evidence>
<feature type="domain" description="Methyltransferase FkbM" evidence="1">
    <location>
        <begin position="33"/>
        <end position="201"/>
    </location>
</feature>
<dbReference type="InterPro" id="IPR006342">
    <property type="entry name" value="FkbM_mtfrase"/>
</dbReference>
<gene>
    <name evidence="2" type="ORF">BQ4739_LOCUS19064</name>
</gene>
<dbReference type="EMBL" id="FNXT01001337">
    <property type="protein sequence ID" value="SZX78756.1"/>
    <property type="molecule type" value="Genomic_DNA"/>
</dbReference>
<protein>
    <recommendedName>
        <fullName evidence="1">Methyltransferase FkbM domain-containing protein</fullName>
    </recommendedName>
</protein>